<gene>
    <name evidence="1" type="ORF">ETSY1_40410</name>
</gene>
<dbReference type="Gene3D" id="3.40.630.30">
    <property type="match status" value="1"/>
</dbReference>
<organism evidence="1 2">
    <name type="scientific">Entotheonella factor</name>
    <dbReference type="NCBI Taxonomy" id="1429438"/>
    <lineage>
        <taxon>Bacteria</taxon>
        <taxon>Pseudomonadati</taxon>
        <taxon>Nitrospinota/Tectimicrobiota group</taxon>
        <taxon>Candidatus Tectimicrobiota</taxon>
        <taxon>Candidatus Entotheonellia</taxon>
        <taxon>Candidatus Entotheonellales</taxon>
        <taxon>Candidatus Entotheonellaceae</taxon>
        <taxon>Candidatus Entotheonella</taxon>
    </lineage>
</organism>
<reference evidence="1 2" key="1">
    <citation type="journal article" date="2014" name="Nature">
        <title>An environmental bacterial taxon with a large and distinct metabolic repertoire.</title>
        <authorList>
            <person name="Wilson M.C."/>
            <person name="Mori T."/>
            <person name="Ruckert C."/>
            <person name="Uria A.R."/>
            <person name="Helf M.J."/>
            <person name="Takada K."/>
            <person name="Gernert C."/>
            <person name="Steffens U.A."/>
            <person name="Heycke N."/>
            <person name="Schmitt S."/>
            <person name="Rinke C."/>
            <person name="Helfrich E.J."/>
            <person name="Brachmann A.O."/>
            <person name="Gurgui C."/>
            <person name="Wakimoto T."/>
            <person name="Kracht M."/>
            <person name="Crusemann M."/>
            <person name="Hentschel U."/>
            <person name="Abe I."/>
            <person name="Matsunaga S."/>
            <person name="Kalinowski J."/>
            <person name="Takeyama H."/>
            <person name="Piel J."/>
        </authorList>
    </citation>
    <scope>NUCLEOTIDE SEQUENCE [LARGE SCALE GENOMIC DNA]</scope>
    <source>
        <strain evidence="2">TSY1</strain>
    </source>
</reference>
<protein>
    <submittedName>
        <fullName evidence="1">Uncharacterized protein</fullName>
    </submittedName>
</protein>
<dbReference type="Proteomes" id="UP000019141">
    <property type="component" value="Unassembled WGS sequence"/>
</dbReference>
<comment type="caution">
    <text evidence="1">The sequence shown here is derived from an EMBL/GenBank/DDBJ whole genome shotgun (WGS) entry which is preliminary data.</text>
</comment>
<dbReference type="SUPFAM" id="SSF55729">
    <property type="entry name" value="Acyl-CoA N-acyltransferases (Nat)"/>
    <property type="match status" value="1"/>
</dbReference>
<evidence type="ECO:0000313" key="2">
    <source>
        <dbReference type="Proteomes" id="UP000019141"/>
    </source>
</evidence>
<dbReference type="InterPro" id="IPR016181">
    <property type="entry name" value="Acyl_CoA_acyltransferase"/>
</dbReference>
<accession>W4L647</accession>
<keyword evidence="2" id="KW-1185">Reference proteome</keyword>
<dbReference type="AlphaFoldDB" id="W4L647"/>
<dbReference type="HOGENOM" id="CLU_2449101_0_0_7"/>
<sequence length="89" mass="10307">MRQATFDRMVQYFEAQGIEQLFGAVRISNQPARKYARKMGWQPIGLYKDWGIFGGELDDAEIFALRLHDQALAWVVAEERAQAARERAF</sequence>
<proteinExistence type="predicted"/>
<evidence type="ECO:0000313" key="1">
    <source>
        <dbReference type="EMBL" id="ETW93165.1"/>
    </source>
</evidence>
<name>W4L647_ENTF1</name>
<dbReference type="EMBL" id="AZHW01001293">
    <property type="protein sequence ID" value="ETW93165.1"/>
    <property type="molecule type" value="Genomic_DNA"/>
</dbReference>